<comment type="caution">
    <text evidence="1">The sequence shown here is derived from an EMBL/GenBank/DDBJ whole genome shotgun (WGS) entry which is preliminary data.</text>
</comment>
<dbReference type="Proteomes" id="UP001623592">
    <property type="component" value="Unassembled WGS sequence"/>
</dbReference>
<organism evidence="1 2">
    <name type="scientific">Clostridium neuense</name>
    <dbReference type="NCBI Taxonomy" id="1728934"/>
    <lineage>
        <taxon>Bacteria</taxon>
        <taxon>Bacillati</taxon>
        <taxon>Bacillota</taxon>
        <taxon>Clostridia</taxon>
        <taxon>Eubacteriales</taxon>
        <taxon>Clostridiaceae</taxon>
        <taxon>Clostridium</taxon>
    </lineage>
</organism>
<proteinExistence type="predicted"/>
<keyword evidence="2" id="KW-1185">Reference proteome</keyword>
<sequence length="54" mass="6069">MRWFSEENYICLGVRFGAGPRDGLMIVVTKKTGKSVRTIRTFIEVVALIIGLIL</sequence>
<accession>A0ABW8TL78</accession>
<dbReference type="RefSeq" id="WP_406788337.1">
    <property type="nucleotide sequence ID" value="NZ_JBJIAA010000012.1"/>
</dbReference>
<protein>
    <submittedName>
        <fullName evidence="1">Uncharacterized protein</fullName>
    </submittedName>
</protein>
<reference evidence="1 2" key="1">
    <citation type="submission" date="2024-11" db="EMBL/GenBank/DDBJ databases">
        <authorList>
            <person name="Heng Y.C."/>
            <person name="Lim A.C.H."/>
            <person name="Lee J.K.Y."/>
            <person name="Kittelmann S."/>
        </authorList>
    </citation>
    <scope>NUCLEOTIDE SEQUENCE [LARGE SCALE GENOMIC DNA]</scope>
    <source>
        <strain evidence="1 2">WILCCON 0114</strain>
    </source>
</reference>
<gene>
    <name evidence="1" type="ORF">ACJDT4_14800</name>
</gene>
<name>A0ABW8TL78_9CLOT</name>
<evidence type="ECO:0000313" key="2">
    <source>
        <dbReference type="Proteomes" id="UP001623592"/>
    </source>
</evidence>
<dbReference type="EMBL" id="JBJIAA010000012">
    <property type="protein sequence ID" value="MFL0251684.1"/>
    <property type="molecule type" value="Genomic_DNA"/>
</dbReference>
<evidence type="ECO:0000313" key="1">
    <source>
        <dbReference type="EMBL" id="MFL0251684.1"/>
    </source>
</evidence>